<dbReference type="Proteomes" id="UP000199323">
    <property type="component" value="Unassembled WGS sequence"/>
</dbReference>
<protein>
    <submittedName>
        <fullName evidence="2">Uncharacterized protein</fullName>
    </submittedName>
</protein>
<accession>A0A1I2KPI4</accession>
<feature type="transmembrane region" description="Helical" evidence="1">
    <location>
        <begin position="42"/>
        <end position="63"/>
    </location>
</feature>
<evidence type="ECO:0000256" key="1">
    <source>
        <dbReference type="SAM" id="Phobius"/>
    </source>
</evidence>
<evidence type="ECO:0000313" key="2">
    <source>
        <dbReference type="EMBL" id="SFF68239.1"/>
    </source>
</evidence>
<proteinExistence type="predicted"/>
<keyword evidence="1" id="KW-0812">Transmembrane</keyword>
<reference evidence="2 3" key="1">
    <citation type="submission" date="2016-10" db="EMBL/GenBank/DDBJ databases">
        <authorList>
            <person name="de Groot N.N."/>
        </authorList>
    </citation>
    <scope>NUCLEOTIDE SEQUENCE [LARGE SCALE GENOMIC DNA]</scope>
    <source>
        <strain evidence="2 3">CGMCC 4.3510</strain>
    </source>
</reference>
<name>A0A1I2KPI4_9ACTN</name>
<sequence length="156" mass="16286">MGTRSGLALLGWAWVTFLTFGASGYCIVKTFLGDPQSIPGELVAAVLLASGGTLASGFVFLTVTEVCAAGTANAADSAMKRWAQGQRAAAVLNLRYARTFVRIARFSSGVAGFMAGLLGFLVIGKQAADRIHAARALAESEFAKTRALWAEIPDGK</sequence>
<keyword evidence="1" id="KW-1133">Transmembrane helix</keyword>
<keyword evidence="1" id="KW-0472">Membrane</keyword>
<organism evidence="2 3">
    <name type="scientific">Actinacidiphila alni</name>
    <dbReference type="NCBI Taxonomy" id="380248"/>
    <lineage>
        <taxon>Bacteria</taxon>
        <taxon>Bacillati</taxon>
        <taxon>Actinomycetota</taxon>
        <taxon>Actinomycetes</taxon>
        <taxon>Kitasatosporales</taxon>
        <taxon>Streptomycetaceae</taxon>
        <taxon>Actinacidiphila</taxon>
    </lineage>
</organism>
<evidence type="ECO:0000313" key="3">
    <source>
        <dbReference type="Proteomes" id="UP000199323"/>
    </source>
</evidence>
<feature type="transmembrane region" description="Helical" evidence="1">
    <location>
        <begin position="103"/>
        <end position="123"/>
    </location>
</feature>
<dbReference type="EMBL" id="FONG01000024">
    <property type="protein sequence ID" value="SFF68239.1"/>
    <property type="molecule type" value="Genomic_DNA"/>
</dbReference>
<gene>
    <name evidence="2" type="ORF">SAMN05216251_12436</name>
</gene>
<dbReference type="AlphaFoldDB" id="A0A1I2KPI4"/>
<keyword evidence="3" id="KW-1185">Reference proteome</keyword>